<proteinExistence type="predicted"/>
<accession>A0A2I2FYM9</accession>
<name>A0A2I2FYM9_9EURO</name>
<keyword evidence="3" id="KW-1185">Reference proteome</keyword>
<evidence type="ECO:0000313" key="3">
    <source>
        <dbReference type="Proteomes" id="UP000234275"/>
    </source>
</evidence>
<gene>
    <name evidence="2" type="ORF">P170DRAFT_478673</name>
</gene>
<dbReference type="EMBL" id="MSFO01000007">
    <property type="protein sequence ID" value="PLB45735.1"/>
    <property type="molecule type" value="Genomic_DNA"/>
</dbReference>
<reference evidence="2 3" key="1">
    <citation type="submission" date="2016-12" db="EMBL/GenBank/DDBJ databases">
        <title>The genomes of Aspergillus section Nigri reveals drivers in fungal speciation.</title>
        <authorList>
            <consortium name="DOE Joint Genome Institute"/>
            <person name="Vesth T.C."/>
            <person name="Nybo J."/>
            <person name="Theobald S."/>
            <person name="Brandl J."/>
            <person name="Frisvad J.C."/>
            <person name="Nielsen K.F."/>
            <person name="Lyhne E.K."/>
            <person name="Kogle M.E."/>
            <person name="Kuo A."/>
            <person name="Riley R."/>
            <person name="Clum A."/>
            <person name="Nolan M."/>
            <person name="Lipzen A."/>
            <person name="Salamov A."/>
            <person name="Henrissat B."/>
            <person name="Wiebenga A."/>
            <person name="De Vries R.P."/>
            <person name="Grigoriev I.V."/>
            <person name="Mortensen U.H."/>
            <person name="Andersen M.R."/>
            <person name="Baker S.E."/>
        </authorList>
    </citation>
    <scope>NUCLEOTIDE SEQUENCE [LARGE SCALE GENOMIC DNA]</scope>
    <source>
        <strain evidence="2 3">IBT 23096</strain>
    </source>
</reference>
<dbReference type="AlphaFoldDB" id="A0A2I2FYM9"/>
<comment type="caution">
    <text evidence="2">The sequence shown here is derived from an EMBL/GenBank/DDBJ whole genome shotgun (WGS) entry which is preliminary data.</text>
</comment>
<feature type="region of interest" description="Disordered" evidence="1">
    <location>
        <begin position="148"/>
        <end position="194"/>
    </location>
</feature>
<organism evidence="2 3">
    <name type="scientific">Aspergillus steynii IBT 23096</name>
    <dbReference type="NCBI Taxonomy" id="1392250"/>
    <lineage>
        <taxon>Eukaryota</taxon>
        <taxon>Fungi</taxon>
        <taxon>Dikarya</taxon>
        <taxon>Ascomycota</taxon>
        <taxon>Pezizomycotina</taxon>
        <taxon>Eurotiomycetes</taxon>
        <taxon>Eurotiomycetidae</taxon>
        <taxon>Eurotiales</taxon>
        <taxon>Aspergillaceae</taxon>
        <taxon>Aspergillus</taxon>
        <taxon>Aspergillus subgen. Circumdati</taxon>
    </lineage>
</organism>
<evidence type="ECO:0000313" key="2">
    <source>
        <dbReference type="EMBL" id="PLB45735.1"/>
    </source>
</evidence>
<dbReference type="GeneID" id="36561282"/>
<evidence type="ECO:0000256" key="1">
    <source>
        <dbReference type="SAM" id="MobiDB-lite"/>
    </source>
</evidence>
<dbReference type="VEuPathDB" id="FungiDB:P170DRAFT_478673"/>
<sequence length="194" mass="21704">MSLRELKKLSTSYWARRVHGGMTQTAVVVVNDVDIFPPRFIVNERANINSRGYRISPFTRICRNSPAEVSTRLDSNKAPKDTRGFTWRLLPLASDVKDMELRPDKEVFPQIIILRLSFPRDMIVALYLQEPYRVGPVDAYHGIGTPNPLGNPLCTPPEPAQSPVKADSQTDGEDATQTPLGLPRSTPQEDSDCD</sequence>
<dbReference type="Proteomes" id="UP000234275">
    <property type="component" value="Unassembled WGS sequence"/>
</dbReference>
<dbReference type="RefSeq" id="XP_024701037.1">
    <property type="nucleotide sequence ID" value="XM_024853584.1"/>
</dbReference>
<protein>
    <submittedName>
        <fullName evidence="2">Uncharacterized protein</fullName>
    </submittedName>
</protein>